<keyword evidence="3" id="KW-0238">DNA-binding</keyword>
<dbReference type="SUPFAM" id="SSF46955">
    <property type="entry name" value="Putative DNA-binding domain"/>
    <property type="match status" value="1"/>
</dbReference>
<evidence type="ECO:0000256" key="3">
    <source>
        <dbReference type="ARBA" id="ARBA00023125"/>
    </source>
</evidence>
<evidence type="ECO:0000259" key="5">
    <source>
        <dbReference type="PROSITE" id="PS50937"/>
    </source>
</evidence>
<name>A0A7C9NUQ1_9BACT</name>
<dbReference type="PANTHER" id="PTHR30204">
    <property type="entry name" value="REDOX-CYCLING DRUG-SENSING TRANSCRIPTIONAL ACTIVATOR SOXR"/>
    <property type="match status" value="1"/>
</dbReference>
<dbReference type="AlphaFoldDB" id="A0A7C9NUQ1"/>
<gene>
    <name evidence="6" type="ORF">D1639_00330</name>
</gene>
<keyword evidence="1" id="KW-0678">Repressor</keyword>
<dbReference type="CDD" id="cd01106">
    <property type="entry name" value="HTH_TipAL-Mta"/>
    <property type="match status" value="1"/>
</dbReference>
<dbReference type="GO" id="GO:0003677">
    <property type="term" value="F:DNA binding"/>
    <property type="evidence" value="ECO:0007669"/>
    <property type="project" value="UniProtKB-KW"/>
</dbReference>
<protein>
    <submittedName>
        <fullName evidence="6">MerR family transcriptional regulator</fullName>
    </submittedName>
</protein>
<dbReference type="Gene3D" id="1.10.1660.10">
    <property type="match status" value="1"/>
</dbReference>
<sequence>MVAKKRPAKTIIRRDRLLTVGEVEKLTGVTRAMLRDYDEKGLLCPRRSGEDAANNRKLYSLEDIERLKRIVALRAYEFSLREIRDLLDKEEADFFAALNRKLVDLRRREQHLRSLVLFAKYVRIVGGELFEGLVTGPEALDLYADKVRTTALYAQTINRIRRYGKEEKAHLFAELSRIVEAMVLPEGSTDFDALEGPIERFVMWWDTYVEPVEDAGYLGFWAVLEDDTVLVSEIQRVGGEFASGSLQMYLFFYWMKRFAIEERELVEAVAAYAETDVIAALAQADKLVRRVARRMGVHLPDDVNAAPWKRDAAYELAYSVLGYVKGILEDEEMTLYLDKAGAVKLRGCDVTRAREVVNLRLGEDKPACERCYVGEITEELDYMHKDSSPFR</sequence>
<evidence type="ECO:0000256" key="1">
    <source>
        <dbReference type="ARBA" id="ARBA00022491"/>
    </source>
</evidence>
<dbReference type="PROSITE" id="PS50937">
    <property type="entry name" value="HTH_MERR_2"/>
    <property type="match status" value="1"/>
</dbReference>
<evidence type="ECO:0000313" key="6">
    <source>
        <dbReference type="EMBL" id="NBI33506.1"/>
    </source>
</evidence>
<organism evidence="6">
    <name type="scientific">Muribaculaceae bacterium Z82</name>
    <dbReference type="NCBI Taxonomy" id="2304548"/>
    <lineage>
        <taxon>Bacteria</taxon>
        <taxon>Pseudomonadati</taxon>
        <taxon>Bacteroidota</taxon>
        <taxon>Bacteroidia</taxon>
        <taxon>Bacteroidales</taxon>
        <taxon>Muribaculaceae</taxon>
    </lineage>
</organism>
<proteinExistence type="predicted"/>
<dbReference type="EMBL" id="QWKH01000002">
    <property type="protein sequence ID" value="NBI33506.1"/>
    <property type="molecule type" value="Genomic_DNA"/>
</dbReference>
<reference evidence="6" key="1">
    <citation type="submission" date="2018-08" db="EMBL/GenBank/DDBJ databases">
        <title>Murine metabolic-syndrome-specific gut microbial biobank.</title>
        <authorList>
            <person name="Liu C."/>
        </authorList>
    </citation>
    <scope>NUCLEOTIDE SEQUENCE [LARGE SCALE GENOMIC DNA]</scope>
    <source>
        <strain evidence="6">Z82</strain>
    </source>
</reference>
<dbReference type="InterPro" id="IPR000551">
    <property type="entry name" value="MerR-type_HTH_dom"/>
</dbReference>
<evidence type="ECO:0000256" key="2">
    <source>
        <dbReference type="ARBA" id="ARBA00023015"/>
    </source>
</evidence>
<feature type="domain" description="HTH merR-type" evidence="5">
    <location>
        <begin position="17"/>
        <end position="89"/>
    </location>
</feature>
<dbReference type="PANTHER" id="PTHR30204:SF69">
    <property type="entry name" value="MERR-FAMILY TRANSCRIPTIONAL REGULATOR"/>
    <property type="match status" value="1"/>
</dbReference>
<dbReference type="SMART" id="SM00422">
    <property type="entry name" value="HTH_MERR"/>
    <property type="match status" value="1"/>
</dbReference>
<dbReference type="InterPro" id="IPR047057">
    <property type="entry name" value="MerR_fam"/>
</dbReference>
<keyword evidence="2" id="KW-0805">Transcription regulation</keyword>
<dbReference type="Pfam" id="PF13411">
    <property type="entry name" value="MerR_1"/>
    <property type="match status" value="1"/>
</dbReference>
<comment type="caution">
    <text evidence="6">The sequence shown here is derived from an EMBL/GenBank/DDBJ whole genome shotgun (WGS) entry which is preliminary data.</text>
</comment>
<keyword evidence="4" id="KW-0804">Transcription</keyword>
<dbReference type="GO" id="GO:0003700">
    <property type="term" value="F:DNA-binding transcription factor activity"/>
    <property type="evidence" value="ECO:0007669"/>
    <property type="project" value="InterPro"/>
</dbReference>
<dbReference type="InterPro" id="IPR009061">
    <property type="entry name" value="DNA-bd_dom_put_sf"/>
</dbReference>
<evidence type="ECO:0000256" key="4">
    <source>
        <dbReference type="ARBA" id="ARBA00023163"/>
    </source>
</evidence>
<accession>A0A7C9NUQ1</accession>